<dbReference type="Pfam" id="PF01292">
    <property type="entry name" value="Ni_hydr_CYTB"/>
    <property type="match status" value="1"/>
</dbReference>
<dbReference type="GO" id="GO:0009055">
    <property type="term" value="F:electron transfer activity"/>
    <property type="evidence" value="ECO:0007669"/>
    <property type="project" value="InterPro"/>
</dbReference>
<keyword evidence="10" id="KW-0408">Iron</keyword>
<protein>
    <submittedName>
        <fullName evidence="14">Ni/Fe-hydrogenase, b-type cytochrome subunit</fullName>
    </submittedName>
</protein>
<accession>E4TIQ8</accession>
<sequence length="225" mass="26436">MADNTNYCAAKRFIYVWEGPVRITHWVNVFSIIILSITGYYIHNPFIDVHDMYYPPYIMGTVRYIHYLTGIIFAVSVIIRLYWLFVGNRYASWHSFANPFNKKDRKILMSYFKYYIFLEKNPPHTLGHNPVALMAYIVLFNLFILQIITGFALWAQANPDSTLYALTGWVFSIASNQWIRFFHYLVMFLIGGFVINHIYSAVLFDFKTQSGEISSIFAGWKPQRD</sequence>
<evidence type="ECO:0000256" key="3">
    <source>
        <dbReference type="ARBA" id="ARBA00022448"/>
    </source>
</evidence>
<feature type="transmembrane region" description="Helical" evidence="12">
    <location>
        <begin position="133"/>
        <end position="155"/>
    </location>
</feature>
<proteinExistence type="inferred from homology"/>
<dbReference type="Gene3D" id="1.20.950.20">
    <property type="entry name" value="Transmembrane di-heme cytochromes, Chain C"/>
    <property type="match status" value="1"/>
</dbReference>
<dbReference type="SUPFAM" id="SSF81342">
    <property type="entry name" value="Transmembrane di-heme cytochromes"/>
    <property type="match status" value="1"/>
</dbReference>
<dbReference type="GO" id="GO:0022904">
    <property type="term" value="P:respiratory electron transport chain"/>
    <property type="evidence" value="ECO:0007669"/>
    <property type="project" value="InterPro"/>
</dbReference>
<keyword evidence="6 12" id="KW-0812">Transmembrane</keyword>
<gene>
    <name evidence="14" type="ordered locus">Calni_0098</name>
</gene>
<organism evidence="14 15">
    <name type="scientific">Calditerrivibrio nitroreducens (strain DSM 19672 / NBRC 101217 / Yu37-1)</name>
    <dbReference type="NCBI Taxonomy" id="768670"/>
    <lineage>
        <taxon>Bacteria</taxon>
        <taxon>Pseudomonadati</taxon>
        <taxon>Deferribacterota</taxon>
        <taxon>Deferribacteres</taxon>
        <taxon>Deferribacterales</taxon>
        <taxon>Calditerrivibrionaceae</taxon>
    </lineage>
</organism>
<keyword evidence="11 12" id="KW-0472">Membrane</keyword>
<dbReference type="PRINTS" id="PR00161">
    <property type="entry name" value="NIHGNASECYTB"/>
</dbReference>
<evidence type="ECO:0000313" key="15">
    <source>
        <dbReference type="Proteomes" id="UP000007039"/>
    </source>
</evidence>
<dbReference type="Proteomes" id="UP000007039">
    <property type="component" value="Chromosome"/>
</dbReference>
<dbReference type="InterPro" id="IPR016174">
    <property type="entry name" value="Di-haem_cyt_TM"/>
</dbReference>
<dbReference type="EMBL" id="CP002347">
    <property type="protein sequence ID" value="ADR18013.1"/>
    <property type="molecule type" value="Genomic_DNA"/>
</dbReference>
<dbReference type="RefSeq" id="WP_013450230.1">
    <property type="nucleotide sequence ID" value="NC_014758.1"/>
</dbReference>
<keyword evidence="8" id="KW-0249">Electron transport</keyword>
<dbReference type="AlphaFoldDB" id="E4TIQ8"/>
<dbReference type="PANTHER" id="PTHR30485">
    <property type="entry name" value="NI/FE-HYDROGENASE 1 B-TYPE CYTOCHROME SUBUNIT"/>
    <property type="match status" value="1"/>
</dbReference>
<evidence type="ECO:0000256" key="9">
    <source>
        <dbReference type="ARBA" id="ARBA00022989"/>
    </source>
</evidence>
<feature type="transmembrane region" description="Helical" evidence="12">
    <location>
        <begin position="23"/>
        <end position="43"/>
    </location>
</feature>
<dbReference type="NCBIfam" id="TIGR02125">
    <property type="entry name" value="CytB-hydogenase"/>
    <property type="match status" value="1"/>
</dbReference>
<dbReference type="STRING" id="768670.Calni_0098"/>
<evidence type="ECO:0000256" key="10">
    <source>
        <dbReference type="ARBA" id="ARBA00023004"/>
    </source>
</evidence>
<evidence type="ECO:0000256" key="1">
    <source>
        <dbReference type="ARBA" id="ARBA00004651"/>
    </source>
</evidence>
<keyword evidence="4" id="KW-1003">Cell membrane</keyword>
<keyword evidence="15" id="KW-1185">Reference proteome</keyword>
<keyword evidence="7" id="KW-0479">Metal-binding</keyword>
<evidence type="ECO:0000256" key="6">
    <source>
        <dbReference type="ARBA" id="ARBA00022692"/>
    </source>
</evidence>
<evidence type="ECO:0000313" key="14">
    <source>
        <dbReference type="EMBL" id="ADR18013.1"/>
    </source>
</evidence>
<name>E4TIQ8_CALNY</name>
<feature type="domain" description="Cytochrome b561 bacterial/Ni-hydrogenase" evidence="13">
    <location>
        <begin position="16"/>
        <end position="219"/>
    </location>
</feature>
<dbReference type="eggNOG" id="COG1969">
    <property type="taxonomic scope" value="Bacteria"/>
</dbReference>
<dbReference type="InterPro" id="IPR000516">
    <property type="entry name" value="Ni-dep_Hydgase_cyt-B"/>
</dbReference>
<dbReference type="KEGG" id="cni:Calni_0098"/>
<keyword evidence="3" id="KW-0813">Transport</keyword>
<evidence type="ECO:0000256" key="2">
    <source>
        <dbReference type="ARBA" id="ARBA00008622"/>
    </source>
</evidence>
<evidence type="ECO:0000256" key="4">
    <source>
        <dbReference type="ARBA" id="ARBA00022475"/>
    </source>
</evidence>
<dbReference type="GO" id="GO:0005506">
    <property type="term" value="F:iron ion binding"/>
    <property type="evidence" value="ECO:0007669"/>
    <property type="project" value="InterPro"/>
</dbReference>
<evidence type="ECO:0000259" key="13">
    <source>
        <dbReference type="Pfam" id="PF01292"/>
    </source>
</evidence>
<comment type="subcellular location">
    <subcellularLocation>
        <location evidence="1">Cell membrane</location>
        <topology evidence="1">Multi-pass membrane protein</topology>
    </subcellularLocation>
</comment>
<evidence type="ECO:0000256" key="5">
    <source>
        <dbReference type="ARBA" id="ARBA00022617"/>
    </source>
</evidence>
<evidence type="ECO:0000256" key="12">
    <source>
        <dbReference type="SAM" id="Phobius"/>
    </source>
</evidence>
<keyword evidence="5" id="KW-0349">Heme</keyword>
<dbReference type="InterPro" id="IPR051542">
    <property type="entry name" value="Hydrogenase_cytochrome"/>
</dbReference>
<feature type="transmembrane region" description="Helical" evidence="12">
    <location>
        <begin position="185"/>
        <end position="204"/>
    </location>
</feature>
<dbReference type="HOGENOM" id="CLU_075520_0_0_0"/>
<dbReference type="InterPro" id="IPR011577">
    <property type="entry name" value="Cyt_b561_bac/Ni-Hgenase"/>
</dbReference>
<dbReference type="GO" id="GO:0020037">
    <property type="term" value="F:heme binding"/>
    <property type="evidence" value="ECO:0007669"/>
    <property type="project" value="TreeGrafter"/>
</dbReference>
<evidence type="ECO:0000256" key="8">
    <source>
        <dbReference type="ARBA" id="ARBA00022982"/>
    </source>
</evidence>
<dbReference type="PANTHER" id="PTHR30485:SF0">
    <property type="entry name" value="NI_FE-HYDROGENASE 1 B-TYPE CYTOCHROME SUBUNIT-RELATED"/>
    <property type="match status" value="1"/>
</dbReference>
<dbReference type="PROSITE" id="PS00882">
    <property type="entry name" value="NI_HGENASE_CYTB_1"/>
    <property type="match status" value="1"/>
</dbReference>
<evidence type="ECO:0000256" key="11">
    <source>
        <dbReference type="ARBA" id="ARBA00023136"/>
    </source>
</evidence>
<dbReference type="GO" id="GO:0005886">
    <property type="term" value="C:plasma membrane"/>
    <property type="evidence" value="ECO:0007669"/>
    <property type="project" value="UniProtKB-SubCell"/>
</dbReference>
<evidence type="ECO:0000256" key="7">
    <source>
        <dbReference type="ARBA" id="ARBA00022723"/>
    </source>
</evidence>
<reference key="1">
    <citation type="submission" date="2010-11" db="EMBL/GenBank/DDBJ databases">
        <title>The complete genome of chromosome of Calditerrivibrio nitroreducens DSM 19672.</title>
        <authorList>
            <consortium name="US DOE Joint Genome Institute (JGI-PGF)"/>
            <person name="Lucas S."/>
            <person name="Copeland A."/>
            <person name="Lapidus A."/>
            <person name="Bruce D."/>
            <person name="Goodwin L."/>
            <person name="Pitluck S."/>
            <person name="Kyrpides N."/>
            <person name="Mavromatis K."/>
            <person name="Ivanova N."/>
            <person name="Mikhailova N."/>
            <person name="Zeytun A."/>
            <person name="Brettin T."/>
            <person name="Detter J.C."/>
            <person name="Tapia R."/>
            <person name="Han C."/>
            <person name="Land M."/>
            <person name="Hauser L."/>
            <person name="Markowitz V."/>
            <person name="Cheng J.-F."/>
            <person name="Hugenholtz P."/>
            <person name="Woyke T."/>
            <person name="Wu D."/>
            <person name="Spring S."/>
            <person name="Schroeder M."/>
            <person name="Brambilla E."/>
            <person name="Klenk H.-P."/>
            <person name="Eisen J.A."/>
        </authorList>
    </citation>
    <scope>NUCLEOTIDE SEQUENCE [LARGE SCALE GENOMIC DNA]</scope>
    <source>
        <strain>DSM 19672</strain>
    </source>
</reference>
<dbReference type="OrthoDB" id="197262at2"/>
<feature type="transmembrane region" description="Helical" evidence="12">
    <location>
        <begin position="64"/>
        <end position="85"/>
    </location>
</feature>
<reference evidence="14 15" key="2">
    <citation type="journal article" date="2011" name="Stand. Genomic Sci.">
        <title>Complete genome sequence of Calditerrivibrio nitroreducens type strain (Yu37-1).</title>
        <authorList>
            <person name="Pitluck S."/>
            <person name="Sikorski J."/>
            <person name="Zeytun A."/>
            <person name="Lapidus A."/>
            <person name="Nolan M."/>
            <person name="Lucas S."/>
            <person name="Hammon N."/>
            <person name="Deshpande S."/>
            <person name="Cheng J.F."/>
            <person name="Tapia R."/>
            <person name="Han C."/>
            <person name="Goodwin L."/>
            <person name="Liolios K."/>
            <person name="Pagani I."/>
            <person name="Ivanova N."/>
            <person name="Mavromatis K."/>
            <person name="Pati A."/>
            <person name="Chen A."/>
            <person name="Palaniappan K."/>
            <person name="Hauser L."/>
            <person name="Chang Y.J."/>
            <person name="Jeffries C.D."/>
            <person name="Detter J.C."/>
            <person name="Brambilla E."/>
            <person name="Djao O.D."/>
            <person name="Rohde M."/>
            <person name="Spring S."/>
            <person name="Goker M."/>
            <person name="Woyke T."/>
            <person name="Bristow J."/>
            <person name="Eisen J.A."/>
            <person name="Markowitz V."/>
            <person name="Hugenholtz P."/>
            <person name="Kyrpides N.C."/>
            <person name="Klenk H.P."/>
            <person name="Land M."/>
        </authorList>
    </citation>
    <scope>NUCLEOTIDE SEQUENCE [LARGE SCALE GENOMIC DNA]</scope>
    <source>
        <strain evidence="15">DSM 19672 / NBRC 101217 / Yu37-1</strain>
    </source>
</reference>
<comment type="similarity">
    <text evidence="2">Belongs to the HupC/HyaC/HydC family.</text>
</comment>
<keyword evidence="9 12" id="KW-1133">Transmembrane helix</keyword>